<dbReference type="PANTHER" id="PTHR44019">
    <property type="entry name" value="WD REPEAT-CONTAINING PROTEIN 55"/>
    <property type="match status" value="1"/>
</dbReference>
<keyword evidence="1 3" id="KW-0853">WD repeat</keyword>
<protein>
    <submittedName>
        <fullName evidence="6">WD40 repeat domain-containing protein</fullName>
    </submittedName>
</protein>
<evidence type="ECO:0000313" key="7">
    <source>
        <dbReference type="Proteomes" id="UP000292385"/>
    </source>
</evidence>
<dbReference type="SUPFAM" id="SSF50978">
    <property type="entry name" value="WD40 repeat-like"/>
    <property type="match status" value="1"/>
</dbReference>
<dbReference type="PROSITE" id="PS00678">
    <property type="entry name" value="WD_REPEATS_1"/>
    <property type="match status" value="1"/>
</dbReference>
<dbReference type="InterPro" id="IPR050505">
    <property type="entry name" value="WDR55/POC1"/>
</dbReference>
<name>A0ABY2A6Y6_9ACTN</name>
<feature type="repeat" description="WD" evidence="3">
    <location>
        <begin position="1239"/>
        <end position="1280"/>
    </location>
</feature>
<evidence type="ECO:0000259" key="5">
    <source>
        <dbReference type="Pfam" id="PF20703"/>
    </source>
</evidence>
<feature type="compositionally biased region" description="Basic and acidic residues" evidence="4">
    <location>
        <begin position="95"/>
        <end position="116"/>
    </location>
</feature>
<dbReference type="EMBL" id="SJJY01000002">
    <property type="protein sequence ID" value="TCC24858.1"/>
    <property type="molecule type" value="Genomic_DNA"/>
</dbReference>
<evidence type="ECO:0000256" key="3">
    <source>
        <dbReference type="PROSITE-ProRule" id="PRU00221"/>
    </source>
</evidence>
<feature type="repeat" description="WD" evidence="3">
    <location>
        <begin position="1281"/>
        <end position="1322"/>
    </location>
</feature>
<evidence type="ECO:0000256" key="2">
    <source>
        <dbReference type="ARBA" id="ARBA00022737"/>
    </source>
</evidence>
<evidence type="ECO:0000256" key="1">
    <source>
        <dbReference type="ARBA" id="ARBA00022574"/>
    </source>
</evidence>
<comment type="caution">
    <text evidence="6">The sequence shown here is derived from an EMBL/GenBank/DDBJ whole genome shotgun (WGS) entry which is preliminary data.</text>
</comment>
<proteinExistence type="predicted"/>
<reference evidence="6 7" key="1">
    <citation type="submission" date="2019-02" db="EMBL/GenBank/DDBJ databases">
        <title>Kribbella capetownensis sp. nov. and Kribbella speibonae sp. nov., isolated from soil.</title>
        <authorList>
            <person name="Curtis S.M."/>
            <person name="Norton I."/>
            <person name="Everest G.J."/>
            <person name="Meyers P.R."/>
        </authorList>
    </citation>
    <scope>NUCLEOTIDE SEQUENCE [LARGE SCALE GENOMIC DNA]</scope>
    <source>
        <strain evidence="6 7">SK5</strain>
    </source>
</reference>
<organism evidence="6 7">
    <name type="scientific">Kribbella speibonae</name>
    <dbReference type="NCBI Taxonomy" id="1572660"/>
    <lineage>
        <taxon>Bacteria</taxon>
        <taxon>Bacillati</taxon>
        <taxon>Actinomycetota</taxon>
        <taxon>Actinomycetes</taxon>
        <taxon>Propionibacteriales</taxon>
        <taxon>Kribbellaceae</taxon>
        <taxon>Kribbella</taxon>
    </lineage>
</organism>
<gene>
    <name evidence="6" type="ORF">E0H58_11695</name>
</gene>
<feature type="compositionally biased region" description="Basic and acidic residues" evidence="4">
    <location>
        <begin position="63"/>
        <end position="82"/>
    </location>
</feature>
<accession>A0ABY2A6Y6</accession>
<feature type="compositionally biased region" description="Basic and acidic residues" evidence="4">
    <location>
        <begin position="123"/>
        <end position="139"/>
    </location>
</feature>
<evidence type="ECO:0000313" key="6">
    <source>
        <dbReference type="EMBL" id="TCC24858.1"/>
    </source>
</evidence>
<dbReference type="InterPro" id="IPR019775">
    <property type="entry name" value="WD40_repeat_CS"/>
</dbReference>
<dbReference type="InterPro" id="IPR036322">
    <property type="entry name" value="WD40_repeat_dom_sf"/>
</dbReference>
<dbReference type="InterPro" id="IPR027417">
    <property type="entry name" value="P-loop_NTPase"/>
</dbReference>
<feature type="compositionally biased region" description="Basic residues" evidence="4">
    <location>
        <begin position="83"/>
        <end position="92"/>
    </location>
</feature>
<keyword evidence="2" id="KW-0677">Repeat</keyword>
<dbReference type="InterPro" id="IPR015943">
    <property type="entry name" value="WD40/YVTN_repeat-like_dom_sf"/>
</dbReference>
<dbReference type="PROSITE" id="PS50082">
    <property type="entry name" value="WD_REPEATS_2"/>
    <property type="match status" value="2"/>
</dbReference>
<dbReference type="InterPro" id="IPR001680">
    <property type="entry name" value="WD40_rpt"/>
</dbReference>
<feature type="compositionally biased region" description="Basic residues" evidence="4">
    <location>
        <begin position="49"/>
        <end position="62"/>
    </location>
</feature>
<evidence type="ECO:0000256" key="4">
    <source>
        <dbReference type="SAM" id="MobiDB-lite"/>
    </source>
</evidence>
<feature type="compositionally biased region" description="Basic and acidic residues" evidence="4">
    <location>
        <begin position="22"/>
        <end position="33"/>
    </location>
</feature>
<feature type="domain" description="Novel STAND NTPase 1" evidence="5">
    <location>
        <begin position="251"/>
        <end position="643"/>
    </location>
</feature>
<dbReference type="InterPro" id="IPR049052">
    <property type="entry name" value="nSTAND1"/>
</dbReference>
<dbReference type="PROSITE" id="PS50294">
    <property type="entry name" value="WD_REPEATS_REGION"/>
    <property type="match status" value="2"/>
</dbReference>
<feature type="region of interest" description="Disordered" evidence="4">
    <location>
        <begin position="21"/>
        <end position="204"/>
    </location>
</feature>
<sequence length="1392" mass="149740">MAGQHSQAAWLLHVRTPRRLRVLRERPRPELSRRGPGGRHRSGAGLQHHLPHHRNPARQRHLRGSDTDHPHLDGRPPRDDRCLRRHLGRTAIRRGLPDDHVARQSLGDPRHPEADRRRRHLRIRVDELHRPKLPHDDRRQRRQRHPLRRTGQTHRSHHRLRELRPLPQRSGRPDGERRTAQPPLHRREDPMTESTGRPIGPVENVGIAAHGDVRMRGKYVSGRDMYITIVSPDGTPTTQELGPAGPSGPCPYAGLEPYDESTARFFYGRDRDIAAVVRLVERASLVTLVGSSGSGKSSLLSAGILPALTQGVVAGSEQWDILRLRPAQLPIEQLAERISARLEDTELHEVAAILRADPEQFIALSTRLRSATGVLWVVDQLEEVFQPTVDATSRTAFLAALSAAQSATEVKVVVALRSDFYQYLDQAPAFTEAVTTAQYWLNRLGPHAIRDVIELPAKKVGLQVQPELVQQILKDVGTVDSVLPLLSYALQQTWWRSHGRGMTLTAYVQSGALDGAVNSAAENVWAALNKKDQDTLRRVMLRLSYLGGAEAAARRQAHLEDLITDVDSRGTVIEIVNQLATARIVTVDSEDDNGATTVDITHEAVLRAWRRLAKWIKNGRDAIRAQEDLTDGALAWEENKKDSGYLLSGARLAAVEVGRETDSLTFNALERSYLGESRRVRRRQQLRSRLSAVLAAGFVIALTVAVVVARQQQQISREKVVADALQLAAQSQLVAERQRDLGALLAVASTRTNTNTVTREAVMDSVASRNGPLSYLLPRDVRAATTGARLTARGSALIGAFDGTIRVVDPSDGHQTAAPLIGHRSNVTAIDSDGDLVVSGDAAGMVIVHSLGTADPLHPPVATSTDGARVPAVAISHATHQAFAATAFGGVARWRLGDRLSQLSDLPRSANVLSLVIDESSDQIVAVDTAGSLLRWRLSNGVLLPLLVPEGELGPGLGMRLALLGGSRLVAVANGFLGVWDLRSGRRLGWTAAPTTTAVSLSADPDLLMVGGSNGEITPWRLGTSLSPGGPVRYGLTGAVVSVAADKSHLVGVDESGHALSWDLSGWGSPAATVLAVAPGNARAVATSTTGDVAIGGADGMVRVYRNRVFVSQVALLSQVNQLIWAAPSRVVAGTDDGRVVQFDPQSRSTAVLAADRGSGVVGLSANRSGTVAAAFADGNVWLSNRSGSPVPVAESATAIAMGPGGDVFAVASGGKETGRPAVVTVRSTDAGFASQKVLSGHALQVASLAFSNDGKFLASGSDDTTIRLWSLDEGASIMTLEGHTDMVLGLAFTPDGGTLASSSQDGTIRLWDTRLRRQIGQPLRYADHRQWLALTPSPDGEQLVAANGDEAIRWPFTPSAWIARACQFAGRNITPDEWSRLGHTTTPPNCS</sequence>
<feature type="compositionally biased region" description="Basic and acidic residues" evidence="4">
    <location>
        <begin position="171"/>
        <end position="190"/>
    </location>
</feature>
<dbReference type="Pfam" id="PF20703">
    <property type="entry name" value="nSTAND1"/>
    <property type="match status" value="1"/>
</dbReference>
<dbReference type="InterPro" id="IPR011047">
    <property type="entry name" value="Quinoprotein_ADH-like_sf"/>
</dbReference>
<dbReference type="SUPFAM" id="SSF52540">
    <property type="entry name" value="P-loop containing nucleoside triphosphate hydrolases"/>
    <property type="match status" value="1"/>
</dbReference>
<dbReference type="SUPFAM" id="SSF50998">
    <property type="entry name" value="Quinoprotein alcohol dehydrogenase-like"/>
    <property type="match status" value="1"/>
</dbReference>
<keyword evidence="7" id="KW-1185">Reference proteome</keyword>
<dbReference type="Gene3D" id="2.130.10.10">
    <property type="entry name" value="YVTN repeat-like/Quinoprotein amine dehydrogenase"/>
    <property type="match status" value="3"/>
</dbReference>
<dbReference type="SMART" id="SM00320">
    <property type="entry name" value="WD40"/>
    <property type="match status" value="8"/>
</dbReference>
<dbReference type="Proteomes" id="UP000292385">
    <property type="component" value="Unassembled WGS sequence"/>
</dbReference>
<dbReference type="PANTHER" id="PTHR44019:SF8">
    <property type="entry name" value="POC1 CENTRIOLAR PROTEIN HOMOLOG"/>
    <property type="match status" value="1"/>
</dbReference>
<dbReference type="Pfam" id="PF00400">
    <property type="entry name" value="WD40"/>
    <property type="match status" value="2"/>
</dbReference>
<feature type="compositionally biased region" description="Basic residues" evidence="4">
    <location>
        <begin position="140"/>
        <end position="161"/>
    </location>
</feature>